<sequence length="443" mass="47148">MTSLEQWLALNGLALPSRLDALEIAIAGTLMVFALALGVLAERKIGAQASQWWKSHVAHHGEGLWERMPAILRHGAAALGAAIVMAAYQWSAWGGLPIGLALGSAAALASHQILRGLGIPRWASWLVSAILCVALFSRAVGGLDAITTTLDGVGVDLGRRRLSLLAITSALLAIVIIVAVVRLANRIVGHTIAQTKTLDATQKLLGQKLATIAIVIAAFLFSIDLLGIDLTAFAVFSGAFGLAVGFGLQKTVGNLIAGIILLMDRSIKPGDVIVVGDSFGWVNKIGVRAVSVITRDGKEHLIPNENLMTQEVENWSFSDRNVRVRIPVSVSYDCDLKQAQDLMLAAAKESPRVLSSPAPNVWLTNFGNDGVEHEILAWISDPESGVGNVKSDVLNRLWRKFKDAGVSIPFAQRDIYVKSWPSPPPVASPSTPAGEKRNDSAAA</sequence>
<evidence type="ECO:0000256" key="1">
    <source>
        <dbReference type="ARBA" id="ARBA00004651"/>
    </source>
</evidence>
<dbReference type="PANTHER" id="PTHR30347">
    <property type="entry name" value="POTASSIUM CHANNEL RELATED"/>
    <property type="match status" value="1"/>
</dbReference>
<dbReference type="SUPFAM" id="SSF82689">
    <property type="entry name" value="Mechanosensitive channel protein MscS (YggB), C-terminal domain"/>
    <property type="match status" value="1"/>
</dbReference>
<dbReference type="InterPro" id="IPR049278">
    <property type="entry name" value="MS_channel_C"/>
</dbReference>
<evidence type="ECO:0000256" key="7">
    <source>
        <dbReference type="SAM" id="MobiDB-lite"/>
    </source>
</evidence>
<dbReference type="Gene3D" id="1.10.287.1260">
    <property type="match status" value="1"/>
</dbReference>
<dbReference type="Pfam" id="PF21082">
    <property type="entry name" value="MS_channel_3rd"/>
    <property type="match status" value="1"/>
</dbReference>
<comment type="subcellular location">
    <subcellularLocation>
        <location evidence="1">Cell membrane</location>
        <topology evidence="1">Multi-pass membrane protein</topology>
    </subcellularLocation>
</comment>
<evidence type="ECO:0000256" key="2">
    <source>
        <dbReference type="ARBA" id="ARBA00008017"/>
    </source>
</evidence>
<accession>A0A245ZLD6</accession>
<keyword evidence="6 8" id="KW-0472">Membrane</keyword>
<dbReference type="GO" id="GO:0008381">
    <property type="term" value="F:mechanosensitive monoatomic ion channel activity"/>
    <property type="evidence" value="ECO:0007669"/>
    <property type="project" value="UniProtKB-ARBA"/>
</dbReference>
<feature type="transmembrane region" description="Helical" evidence="8">
    <location>
        <begin position="122"/>
        <end position="141"/>
    </location>
</feature>
<dbReference type="GO" id="GO:0005886">
    <property type="term" value="C:plasma membrane"/>
    <property type="evidence" value="ECO:0007669"/>
    <property type="project" value="UniProtKB-SubCell"/>
</dbReference>
<keyword evidence="3" id="KW-1003">Cell membrane</keyword>
<dbReference type="Proteomes" id="UP000197783">
    <property type="component" value="Unassembled WGS sequence"/>
</dbReference>
<dbReference type="PANTHER" id="PTHR30347:SF1">
    <property type="entry name" value="MECHANOSENSITIVE CHANNEL MSCK"/>
    <property type="match status" value="1"/>
</dbReference>
<dbReference type="EMBL" id="NBBJ01000002">
    <property type="protein sequence ID" value="OWK30559.1"/>
    <property type="molecule type" value="Genomic_DNA"/>
</dbReference>
<feature type="region of interest" description="Disordered" evidence="7">
    <location>
        <begin position="419"/>
        <end position="443"/>
    </location>
</feature>
<dbReference type="InterPro" id="IPR011066">
    <property type="entry name" value="MscS_channel_C_sf"/>
</dbReference>
<dbReference type="InterPro" id="IPR010920">
    <property type="entry name" value="LSM_dom_sf"/>
</dbReference>
<organism evidence="11 12">
    <name type="scientific">Sphingomonas mucosissima</name>
    <dbReference type="NCBI Taxonomy" id="370959"/>
    <lineage>
        <taxon>Bacteria</taxon>
        <taxon>Pseudomonadati</taxon>
        <taxon>Pseudomonadota</taxon>
        <taxon>Alphaproteobacteria</taxon>
        <taxon>Sphingomonadales</taxon>
        <taxon>Sphingomonadaceae</taxon>
        <taxon>Sphingomonas</taxon>
    </lineage>
</organism>
<evidence type="ECO:0000256" key="8">
    <source>
        <dbReference type="SAM" id="Phobius"/>
    </source>
</evidence>
<keyword evidence="12" id="KW-1185">Reference proteome</keyword>
<comment type="similarity">
    <text evidence="2">Belongs to the MscS (TC 1.A.23) family.</text>
</comment>
<dbReference type="InterPro" id="IPR023408">
    <property type="entry name" value="MscS_beta-dom_sf"/>
</dbReference>
<feature type="transmembrane region" description="Helical" evidence="8">
    <location>
        <begin position="205"/>
        <end position="228"/>
    </location>
</feature>
<feature type="transmembrane region" description="Helical" evidence="8">
    <location>
        <begin position="234"/>
        <end position="262"/>
    </location>
</feature>
<evidence type="ECO:0000259" key="9">
    <source>
        <dbReference type="Pfam" id="PF00924"/>
    </source>
</evidence>
<feature type="transmembrane region" description="Helical" evidence="8">
    <location>
        <begin position="94"/>
        <end position="110"/>
    </location>
</feature>
<feature type="transmembrane region" description="Helical" evidence="8">
    <location>
        <begin position="20"/>
        <end position="41"/>
    </location>
</feature>
<evidence type="ECO:0000256" key="6">
    <source>
        <dbReference type="ARBA" id="ARBA00023136"/>
    </source>
</evidence>
<evidence type="ECO:0000313" key="11">
    <source>
        <dbReference type="EMBL" id="OWK30559.1"/>
    </source>
</evidence>
<proteinExistence type="inferred from homology"/>
<reference evidence="11 12" key="1">
    <citation type="submission" date="2017-03" db="EMBL/GenBank/DDBJ databases">
        <title>Genome sequence of Sphingomonas mucosissima DSM 17494.</title>
        <authorList>
            <person name="Poehlein A."/>
            <person name="Wuebbeler J.H."/>
            <person name="Steinbuechel A."/>
            <person name="Daniel R."/>
        </authorList>
    </citation>
    <scope>NUCLEOTIDE SEQUENCE [LARGE SCALE GENOMIC DNA]</scope>
    <source>
        <strain evidence="11 12">DSM 17494</strain>
    </source>
</reference>
<evidence type="ECO:0000256" key="5">
    <source>
        <dbReference type="ARBA" id="ARBA00022989"/>
    </source>
</evidence>
<dbReference type="Pfam" id="PF00924">
    <property type="entry name" value="MS_channel_2nd"/>
    <property type="match status" value="1"/>
</dbReference>
<evidence type="ECO:0000313" key="12">
    <source>
        <dbReference type="Proteomes" id="UP000197783"/>
    </source>
</evidence>
<evidence type="ECO:0000256" key="3">
    <source>
        <dbReference type="ARBA" id="ARBA00022475"/>
    </source>
</evidence>
<feature type="compositionally biased region" description="Basic and acidic residues" evidence="7">
    <location>
        <begin position="434"/>
        <end position="443"/>
    </location>
</feature>
<feature type="transmembrane region" description="Helical" evidence="8">
    <location>
        <begin position="70"/>
        <end position="88"/>
    </location>
</feature>
<dbReference type="RefSeq" id="WP_245832893.1">
    <property type="nucleotide sequence ID" value="NZ_NBBJ01000002.1"/>
</dbReference>
<evidence type="ECO:0000256" key="4">
    <source>
        <dbReference type="ARBA" id="ARBA00022692"/>
    </source>
</evidence>
<dbReference type="Gene3D" id="3.30.70.100">
    <property type="match status" value="1"/>
</dbReference>
<feature type="domain" description="Mechanosensitive ion channel MscS C-terminal" evidence="10">
    <location>
        <begin position="324"/>
        <end position="408"/>
    </location>
</feature>
<name>A0A245ZLD6_9SPHN</name>
<dbReference type="AlphaFoldDB" id="A0A245ZLD6"/>
<feature type="transmembrane region" description="Helical" evidence="8">
    <location>
        <begin position="161"/>
        <end position="184"/>
    </location>
</feature>
<dbReference type="SUPFAM" id="SSF82861">
    <property type="entry name" value="Mechanosensitive channel protein MscS (YggB), transmembrane region"/>
    <property type="match status" value="1"/>
</dbReference>
<comment type="caution">
    <text evidence="11">The sequence shown here is derived from an EMBL/GenBank/DDBJ whole genome shotgun (WGS) entry which is preliminary data.</text>
</comment>
<protein>
    <submittedName>
        <fullName evidence="11">Putative MscS family protein.1</fullName>
    </submittedName>
</protein>
<dbReference type="Gene3D" id="2.30.30.60">
    <property type="match status" value="1"/>
</dbReference>
<dbReference type="InterPro" id="IPR052702">
    <property type="entry name" value="MscS-like_channel"/>
</dbReference>
<gene>
    <name evidence="11" type="ORF">SPMU_15460</name>
</gene>
<dbReference type="InterPro" id="IPR011014">
    <property type="entry name" value="MscS_channel_TM-2"/>
</dbReference>
<feature type="domain" description="Mechanosensitive ion channel MscS" evidence="9">
    <location>
        <begin position="251"/>
        <end position="316"/>
    </location>
</feature>
<dbReference type="InterPro" id="IPR006685">
    <property type="entry name" value="MscS_channel_2nd"/>
</dbReference>
<keyword evidence="4 8" id="KW-0812">Transmembrane</keyword>
<evidence type="ECO:0000259" key="10">
    <source>
        <dbReference type="Pfam" id="PF21082"/>
    </source>
</evidence>
<dbReference type="SUPFAM" id="SSF50182">
    <property type="entry name" value="Sm-like ribonucleoproteins"/>
    <property type="match status" value="1"/>
</dbReference>
<keyword evidence="5 8" id="KW-1133">Transmembrane helix</keyword>